<organism evidence="2 3">
    <name type="scientific">Dunaliella salina</name>
    <name type="common">Green alga</name>
    <name type="synonym">Protococcus salinus</name>
    <dbReference type="NCBI Taxonomy" id="3046"/>
    <lineage>
        <taxon>Eukaryota</taxon>
        <taxon>Viridiplantae</taxon>
        <taxon>Chlorophyta</taxon>
        <taxon>core chlorophytes</taxon>
        <taxon>Chlorophyceae</taxon>
        <taxon>CS clade</taxon>
        <taxon>Chlamydomonadales</taxon>
        <taxon>Dunaliellaceae</taxon>
        <taxon>Dunaliella</taxon>
    </lineage>
</organism>
<dbReference type="Pfam" id="PF00636">
    <property type="entry name" value="Ribonuclease_3"/>
    <property type="match status" value="1"/>
</dbReference>
<comment type="caution">
    <text evidence="2">The sequence shown here is derived from an EMBL/GenBank/DDBJ whole genome shotgun (WGS) entry which is preliminary data.</text>
</comment>
<sequence length="216" mass="24122">MAQLFQGALKQMIHPGSVKLKIFRPPHCFKHTTSCKPRTWGNVSRQGLEGQAQQTQQQRLLKDIKSRYTASALAFLGDAVWSMHVRRHYLLPPKHSTKYHDAVDKHSAAEMQALYYDQLIGSSVALESSSHCSDPTAVHKVSSFASFALSASEDAVIQWTLSEPFLYRQRFQGKEGAQVAYQKATALEALVGYLALTDEARLGQLMATLLTFLPEQ</sequence>
<evidence type="ECO:0000313" key="3">
    <source>
        <dbReference type="Proteomes" id="UP000815325"/>
    </source>
</evidence>
<evidence type="ECO:0000259" key="1">
    <source>
        <dbReference type="Pfam" id="PF00636"/>
    </source>
</evidence>
<protein>
    <recommendedName>
        <fullName evidence="1">RNase III domain-containing protein</fullName>
    </recommendedName>
</protein>
<proteinExistence type="predicted"/>
<reference evidence="2" key="1">
    <citation type="submission" date="2017-08" db="EMBL/GenBank/DDBJ databases">
        <authorList>
            <person name="Polle J.E."/>
            <person name="Barry K."/>
            <person name="Cushman J."/>
            <person name="Schmutz J."/>
            <person name="Tran D."/>
            <person name="Hathwaick L.T."/>
            <person name="Yim W.C."/>
            <person name="Jenkins J."/>
            <person name="Mckie-Krisberg Z.M."/>
            <person name="Prochnik S."/>
            <person name="Lindquist E."/>
            <person name="Dockter R.B."/>
            <person name="Adam C."/>
            <person name="Molina H."/>
            <person name="Bunkerborg J."/>
            <person name="Jin E."/>
            <person name="Buchheim M."/>
            <person name="Magnuson J."/>
        </authorList>
    </citation>
    <scope>NUCLEOTIDE SEQUENCE</scope>
    <source>
        <strain evidence="2">CCAP 19/18</strain>
    </source>
</reference>
<dbReference type="SUPFAM" id="SSF69065">
    <property type="entry name" value="RNase III domain-like"/>
    <property type="match status" value="2"/>
</dbReference>
<dbReference type="Proteomes" id="UP000815325">
    <property type="component" value="Unassembled WGS sequence"/>
</dbReference>
<accession>A0ABQ7H9N2</accession>
<dbReference type="Gene3D" id="1.10.1520.10">
    <property type="entry name" value="Ribonuclease III domain"/>
    <property type="match status" value="1"/>
</dbReference>
<dbReference type="InterPro" id="IPR036389">
    <property type="entry name" value="RNase_III_sf"/>
</dbReference>
<dbReference type="InterPro" id="IPR000999">
    <property type="entry name" value="RNase_III_dom"/>
</dbReference>
<dbReference type="PANTHER" id="PTHR34276">
    <property type="entry name" value="MINI-RIBONUCLEASE 3"/>
    <property type="match status" value="1"/>
</dbReference>
<dbReference type="EMBL" id="MU069441">
    <property type="protein sequence ID" value="KAF5843525.1"/>
    <property type="molecule type" value="Genomic_DNA"/>
</dbReference>
<name>A0ABQ7H9N2_DUNSA</name>
<gene>
    <name evidence="2" type="ORF">DUNSADRAFT_14441</name>
</gene>
<evidence type="ECO:0000313" key="2">
    <source>
        <dbReference type="EMBL" id="KAF5843525.1"/>
    </source>
</evidence>
<dbReference type="PANTHER" id="PTHR34276:SF1">
    <property type="entry name" value="MINI-RIBONUCLEASE 3"/>
    <property type="match status" value="1"/>
</dbReference>
<feature type="domain" description="RNase III" evidence="1">
    <location>
        <begin position="72"/>
        <end position="198"/>
    </location>
</feature>
<keyword evidence="3" id="KW-1185">Reference proteome</keyword>